<proteinExistence type="predicted"/>
<dbReference type="KEGG" id="rmar:GBA65_05275"/>
<evidence type="ECO:0000259" key="4">
    <source>
        <dbReference type="PROSITE" id="PS50110"/>
    </source>
</evidence>
<protein>
    <submittedName>
        <fullName evidence="5">Response regulator</fullName>
    </submittedName>
</protein>
<evidence type="ECO:0000313" key="6">
    <source>
        <dbReference type="Proteomes" id="UP000502706"/>
    </source>
</evidence>
<dbReference type="PROSITE" id="PS50110">
    <property type="entry name" value="RESPONSE_REGULATORY"/>
    <property type="match status" value="1"/>
</dbReference>
<keyword evidence="6" id="KW-1185">Reference proteome</keyword>
<evidence type="ECO:0000256" key="2">
    <source>
        <dbReference type="PROSITE-ProRule" id="PRU00169"/>
    </source>
</evidence>
<keyword evidence="2" id="KW-0597">Phosphoprotein</keyword>
<dbReference type="PANTHER" id="PTHR43214">
    <property type="entry name" value="TWO-COMPONENT RESPONSE REGULATOR"/>
    <property type="match status" value="1"/>
</dbReference>
<dbReference type="InterPro" id="IPR058245">
    <property type="entry name" value="NreC/VraR/RcsB-like_REC"/>
</dbReference>
<feature type="domain" description="Response regulatory" evidence="4">
    <location>
        <begin position="20"/>
        <end position="136"/>
    </location>
</feature>
<reference evidence="5 6" key="1">
    <citation type="submission" date="2019-10" db="EMBL/GenBank/DDBJ databases">
        <title>Rubrobacter sp nov SCSIO 52915 isolated from a deep-sea sediment in the South China Sea.</title>
        <authorList>
            <person name="Chen R.W."/>
        </authorList>
    </citation>
    <scope>NUCLEOTIDE SEQUENCE [LARGE SCALE GENOMIC DNA]</scope>
    <source>
        <strain evidence="5 6">SCSIO 52915</strain>
    </source>
</reference>
<name>A0A6G8PV06_9ACTN</name>
<dbReference type="PANTHER" id="PTHR43214:SF43">
    <property type="entry name" value="TWO-COMPONENT RESPONSE REGULATOR"/>
    <property type="match status" value="1"/>
</dbReference>
<feature type="compositionally biased region" description="Basic residues" evidence="3">
    <location>
        <begin position="213"/>
        <end position="224"/>
    </location>
</feature>
<dbReference type="Proteomes" id="UP000502706">
    <property type="component" value="Chromosome"/>
</dbReference>
<evidence type="ECO:0000256" key="1">
    <source>
        <dbReference type="ARBA" id="ARBA00023125"/>
    </source>
</evidence>
<dbReference type="GO" id="GO:0003677">
    <property type="term" value="F:DNA binding"/>
    <property type="evidence" value="ECO:0007669"/>
    <property type="project" value="UniProtKB-KW"/>
</dbReference>
<feature type="modified residue" description="4-aspartylphosphate" evidence="2">
    <location>
        <position position="71"/>
    </location>
</feature>
<dbReference type="Pfam" id="PF00072">
    <property type="entry name" value="Response_reg"/>
    <property type="match status" value="1"/>
</dbReference>
<dbReference type="GO" id="GO:0000160">
    <property type="term" value="P:phosphorelay signal transduction system"/>
    <property type="evidence" value="ECO:0007669"/>
    <property type="project" value="InterPro"/>
</dbReference>
<evidence type="ECO:0000313" key="5">
    <source>
        <dbReference type="EMBL" id="QIN78025.1"/>
    </source>
</evidence>
<dbReference type="InterPro" id="IPR011006">
    <property type="entry name" value="CheY-like_superfamily"/>
</dbReference>
<dbReference type="EMBL" id="CP045121">
    <property type="protein sequence ID" value="QIN78025.1"/>
    <property type="molecule type" value="Genomic_DNA"/>
</dbReference>
<keyword evidence="1" id="KW-0238">DNA-binding</keyword>
<sequence length="243" mass="26273">MLECGFVYMGAGFWGFRVIRVAIVDDQPLFTDGLGRMIGAQPETEVVGTAHDGESGVKMCLELQPDVVLMDISMPVMNGVEATRKLRDLLPTARVLILTVHADDVHVFQGIKAGANGYLLKDCTPDDLSRAIRTVYAGDTIMAPEIARKMLLAFEEAEAEEPAAPQLTERELQIIGALARGNKQIARSPGVPEKIARSRVHDRTRAVRPPGGPRRRGRYGRRSRTGLPVPSGSGGLYLASGAS</sequence>
<dbReference type="Gene3D" id="3.40.50.2300">
    <property type="match status" value="1"/>
</dbReference>
<dbReference type="SMART" id="SM00448">
    <property type="entry name" value="REC"/>
    <property type="match status" value="1"/>
</dbReference>
<dbReference type="SUPFAM" id="SSF52172">
    <property type="entry name" value="CheY-like"/>
    <property type="match status" value="1"/>
</dbReference>
<dbReference type="InterPro" id="IPR039420">
    <property type="entry name" value="WalR-like"/>
</dbReference>
<dbReference type="RefSeq" id="WP_166395702.1">
    <property type="nucleotide sequence ID" value="NZ_CP045121.1"/>
</dbReference>
<evidence type="ECO:0000256" key="3">
    <source>
        <dbReference type="SAM" id="MobiDB-lite"/>
    </source>
</evidence>
<organism evidence="5 6">
    <name type="scientific">Rubrobacter marinus</name>
    <dbReference type="NCBI Taxonomy" id="2653852"/>
    <lineage>
        <taxon>Bacteria</taxon>
        <taxon>Bacillati</taxon>
        <taxon>Actinomycetota</taxon>
        <taxon>Rubrobacteria</taxon>
        <taxon>Rubrobacterales</taxon>
        <taxon>Rubrobacteraceae</taxon>
        <taxon>Rubrobacter</taxon>
    </lineage>
</organism>
<feature type="compositionally biased region" description="Basic and acidic residues" evidence="3">
    <location>
        <begin position="194"/>
        <end position="205"/>
    </location>
</feature>
<dbReference type="AlphaFoldDB" id="A0A6G8PV06"/>
<feature type="region of interest" description="Disordered" evidence="3">
    <location>
        <begin position="185"/>
        <end position="243"/>
    </location>
</feature>
<gene>
    <name evidence="5" type="ORF">GBA65_05275</name>
</gene>
<dbReference type="InterPro" id="IPR001789">
    <property type="entry name" value="Sig_transdc_resp-reg_receiver"/>
</dbReference>
<dbReference type="CDD" id="cd17535">
    <property type="entry name" value="REC_NarL-like"/>
    <property type="match status" value="1"/>
</dbReference>
<accession>A0A6G8PV06</accession>